<gene>
    <name evidence="3" type="ORF">NCTC10308_01026</name>
</gene>
<reference evidence="3 4" key="1">
    <citation type="submission" date="2018-06" db="EMBL/GenBank/DDBJ databases">
        <authorList>
            <consortium name="Pathogen Informatics"/>
            <person name="Doyle S."/>
        </authorList>
    </citation>
    <scope>NUCLEOTIDE SEQUENCE [LARGE SCALE GENOMIC DNA]</scope>
    <source>
        <strain evidence="3 4">NCTC10308</strain>
    </source>
</reference>
<feature type="chain" id="PRO_5016946774" evidence="2">
    <location>
        <begin position="34"/>
        <end position="506"/>
    </location>
</feature>
<evidence type="ECO:0000256" key="1">
    <source>
        <dbReference type="SAM" id="MobiDB-lite"/>
    </source>
</evidence>
<proteinExistence type="predicted"/>
<dbReference type="EMBL" id="UFRV01000006">
    <property type="protein sequence ID" value="SUT93267.1"/>
    <property type="molecule type" value="Genomic_DNA"/>
</dbReference>
<organism evidence="3 4">
    <name type="scientific">Acinetobacter johnsonii</name>
    <dbReference type="NCBI Taxonomy" id="40214"/>
    <lineage>
        <taxon>Bacteria</taxon>
        <taxon>Pseudomonadati</taxon>
        <taxon>Pseudomonadota</taxon>
        <taxon>Gammaproteobacteria</taxon>
        <taxon>Moraxellales</taxon>
        <taxon>Moraxellaceae</taxon>
        <taxon>Acinetobacter</taxon>
    </lineage>
</organism>
<protein>
    <submittedName>
        <fullName evidence="3">Uncharacterized protein</fullName>
    </submittedName>
</protein>
<feature type="signal peptide" evidence="2">
    <location>
        <begin position="1"/>
        <end position="33"/>
    </location>
</feature>
<name>A0A380TZD9_ACIJO</name>
<feature type="compositionally biased region" description="Basic and acidic residues" evidence="1">
    <location>
        <begin position="369"/>
        <end position="379"/>
    </location>
</feature>
<dbReference type="NCBIfam" id="NF041109">
    <property type="entry name" value="VF_TspB_C_term"/>
    <property type="match status" value="1"/>
</dbReference>
<keyword evidence="2" id="KW-0732">Signal</keyword>
<sequence length="506" mass="54618">MSSLFYRGIYGMVNNFRFLFCTLACFFSITTYASDLPANPRNDTPAQSLKRLQNNFKSQANYDAGMKRNLAELDARIYMNEGTKRTNVEQMLTRSGVLESGGKAEVVAKVTQPADTGKAAKTLADRLGKAKDYAKHAGKASIPSFLGGAAVQALVDGVGWVMDEGGKVTKPYESEDPTDPSVQYYWDSQGKKAVKPLDAALAGAKSNPSICGPSASCVVTAAQNPPVVSPDYFYYCVYKDGSPVGCGYNAVRYPNPAYNPSSPNPENIDVTQEQLTEALKNALESNNPALATAIAEALKAAYLFDASEGQDDSSNTIAIGTANDMNEAVDRAFDNPTTNATSDKPSGYYKITDGEKTVEGYVTTPDTSAKTETETKTETTTDPVTGNQTTTGTSTGSLQLPAFCDWAGIVCDWINWTKEEPDQPEEPEPVFEEINVPFTPFSIAKFNAQCPPDENLSLNLMGQEMSFVFPMKPFCDFFSGIKPFVIALASFWAVKLIGNASFNSGN</sequence>
<dbReference type="Proteomes" id="UP000254227">
    <property type="component" value="Unassembled WGS sequence"/>
</dbReference>
<evidence type="ECO:0000313" key="3">
    <source>
        <dbReference type="EMBL" id="SUT93267.1"/>
    </source>
</evidence>
<evidence type="ECO:0000256" key="2">
    <source>
        <dbReference type="SAM" id="SignalP"/>
    </source>
</evidence>
<feature type="region of interest" description="Disordered" evidence="1">
    <location>
        <begin position="365"/>
        <end position="393"/>
    </location>
</feature>
<feature type="compositionally biased region" description="Low complexity" evidence="1">
    <location>
        <begin position="380"/>
        <end position="393"/>
    </location>
</feature>
<evidence type="ECO:0000313" key="4">
    <source>
        <dbReference type="Proteomes" id="UP000254227"/>
    </source>
</evidence>
<dbReference type="AlphaFoldDB" id="A0A380TZD9"/>
<accession>A0A380TZD9</accession>